<comment type="caution">
    <text evidence="1">The sequence shown here is derived from an EMBL/GenBank/DDBJ whole genome shotgun (WGS) entry which is preliminary data.</text>
</comment>
<evidence type="ECO:0000313" key="2">
    <source>
        <dbReference type="Proteomes" id="UP001148629"/>
    </source>
</evidence>
<proteinExistence type="predicted"/>
<sequence length="440" mass="48456">MAAETTTTGQQANPKFEVAIAGGGIAGLITAISLLKHPGVSVQVYERAPEFKEIGASIALGPNGLRSLEKLGVENALVPEASQRQKSDNPMVYRHWKTGEIIDRDVHHTVKTKKHFTARFHRAHLHQYLLENLPREIIHLNKTTVDVKADPDSGATLYFADGTTAKADIVVGADGIRSSVRKTFVPNHELHWSGWVALRATFEASRLKDLDYPQDAAHWIGHGNTFFHSHLGKGLFTTVGGFHADPNDPNAPGHEANWNDLGSLDQFKEIYKDWNPTIRAFIDAAPYIRLFPNFAGAALDTWSFANRVTLVGDAAHTHGGAFAAGGSLAIDDAYALGRALSHVWPASAAQKGKPTKAQIAQIFRLYEATRKPHVDRLLSVVHKNKANQKANIENAKTETDEQLRQRVRSRMNPSWISEHDVEGAFQQALNKIEGEPRAKL</sequence>
<evidence type="ECO:0000313" key="1">
    <source>
        <dbReference type="EMBL" id="KAJ3549796.1"/>
    </source>
</evidence>
<keyword evidence="2" id="KW-1185">Reference proteome</keyword>
<name>A0ACC1T028_9HYPO</name>
<organism evidence="1 2">
    <name type="scientific">Fusarium decemcellulare</name>
    <dbReference type="NCBI Taxonomy" id="57161"/>
    <lineage>
        <taxon>Eukaryota</taxon>
        <taxon>Fungi</taxon>
        <taxon>Dikarya</taxon>
        <taxon>Ascomycota</taxon>
        <taxon>Pezizomycotina</taxon>
        <taxon>Sordariomycetes</taxon>
        <taxon>Hypocreomycetidae</taxon>
        <taxon>Hypocreales</taxon>
        <taxon>Nectriaceae</taxon>
        <taxon>Fusarium</taxon>
        <taxon>Fusarium decemcellulare species complex</taxon>
    </lineage>
</organism>
<dbReference type="Proteomes" id="UP001148629">
    <property type="component" value="Unassembled WGS sequence"/>
</dbReference>
<dbReference type="EMBL" id="JANRMS010000014">
    <property type="protein sequence ID" value="KAJ3549796.1"/>
    <property type="molecule type" value="Genomic_DNA"/>
</dbReference>
<gene>
    <name evidence="1" type="ORF">NM208_g320</name>
</gene>
<protein>
    <submittedName>
        <fullName evidence="1">Uncharacterized protein</fullName>
    </submittedName>
</protein>
<reference evidence="1" key="1">
    <citation type="submission" date="2022-08" db="EMBL/GenBank/DDBJ databases">
        <title>Genome Sequence of Fusarium decemcellulare.</title>
        <authorList>
            <person name="Buettner E."/>
        </authorList>
    </citation>
    <scope>NUCLEOTIDE SEQUENCE</scope>
    <source>
        <strain evidence="1">Babe19</strain>
    </source>
</reference>
<accession>A0ACC1T028</accession>